<keyword evidence="2 4" id="KW-1133">Transmembrane helix</keyword>
<organism evidence="5 6">
    <name type="scientific">Pseudodesulfovibrio senegalensis</name>
    <dbReference type="NCBI Taxonomy" id="1721087"/>
    <lineage>
        <taxon>Bacteria</taxon>
        <taxon>Pseudomonadati</taxon>
        <taxon>Thermodesulfobacteriota</taxon>
        <taxon>Desulfovibrionia</taxon>
        <taxon>Desulfovibrionales</taxon>
        <taxon>Desulfovibrionaceae</taxon>
    </lineage>
</organism>
<feature type="transmembrane region" description="Helical" evidence="4">
    <location>
        <begin position="203"/>
        <end position="227"/>
    </location>
</feature>
<feature type="transmembrane region" description="Helical" evidence="4">
    <location>
        <begin position="326"/>
        <end position="349"/>
    </location>
</feature>
<keyword evidence="1 4" id="KW-0812">Transmembrane</keyword>
<feature type="transmembrane region" description="Helical" evidence="4">
    <location>
        <begin position="165"/>
        <end position="182"/>
    </location>
</feature>
<dbReference type="Gene3D" id="1.20.1250.20">
    <property type="entry name" value="MFS general substrate transporter like domains"/>
    <property type="match status" value="2"/>
</dbReference>
<dbReference type="AlphaFoldDB" id="A0A6N6MYP0"/>
<keyword evidence="3 4" id="KW-0472">Membrane</keyword>
<dbReference type="GO" id="GO:0022857">
    <property type="term" value="F:transmembrane transporter activity"/>
    <property type="evidence" value="ECO:0007669"/>
    <property type="project" value="InterPro"/>
</dbReference>
<feature type="transmembrane region" description="Helical" evidence="4">
    <location>
        <begin position="239"/>
        <end position="257"/>
    </location>
</feature>
<gene>
    <name evidence="5" type="ORF">F8A88_14955</name>
</gene>
<dbReference type="SUPFAM" id="SSF103473">
    <property type="entry name" value="MFS general substrate transporter"/>
    <property type="match status" value="1"/>
</dbReference>
<accession>A0A6N6MYP0</accession>
<keyword evidence="6" id="KW-1185">Reference proteome</keyword>
<dbReference type="OrthoDB" id="9774288at2"/>
<dbReference type="InterPro" id="IPR036259">
    <property type="entry name" value="MFS_trans_sf"/>
</dbReference>
<evidence type="ECO:0000256" key="3">
    <source>
        <dbReference type="ARBA" id="ARBA00023136"/>
    </source>
</evidence>
<sequence>MFAGSNRREMYIFLLVLTISSTVAFQGWRTLLNNFAVEVGGLSGFDMGIVQSVREVPGFLCLLAVYLLLFIREHRLAAVSVMVLGAGVCATGLFPSVYGVAFTTMIMSFGFHYYETMNQSLTLQYFDHAQAPLVLGRMRSVMGATNVGVGAVLFLTARYLGYSQMFAAVGAVAVCGGLWAFFRDPSKTDIAPQNKKMVLYRKYWLYYALTFLAGARRQVFVAFAVFLLVQRFGYSVESVTLLFVLNNVINYFVNPVIARALNRFGERRMLSLEYASLTLIFITYAYTQSALVVGLLYVADNVFFNFGMGIRTYFQKIADPGDIASGMAVGFTINHIAAVVVPFVGGVAWLANYRVVFLGAAALSIVSLLLSQLVRTAPSKAVVRD</sequence>
<feature type="transmembrane region" description="Helical" evidence="4">
    <location>
        <begin position="48"/>
        <end position="69"/>
    </location>
</feature>
<feature type="transmembrane region" description="Helical" evidence="4">
    <location>
        <begin position="76"/>
        <end position="94"/>
    </location>
</feature>
<name>A0A6N6MYP0_9BACT</name>
<comment type="caution">
    <text evidence="5">The sequence shown here is derived from an EMBL/GenBank/DDBJ whole genome shotgun (WGS) entry which is preliminary data.</text>
</comment>
<feature type="transmembrane region" description="Helical" evidence="4">
    <location>
        <begin position="355"/>
        <end position="374"/>
    </location>
</feature>
<dbReference type="Proteomes" id="UP000438699">
    <property type="component" value="Unassembled WGS sequence"/>
</dbReference>
<reference evidence="5 6" key="1">
    <citation type="journal article" date="2017" name="Int. J. Syst. Evol. Microbiol.">
        <title>Desulfovibrio senegalensis sp. nov., a mesophilic sulfate reducer isolated from marine sediment.</title>
        <authorList>
            <person name="Thioye A."/>
            <person name="Gam Z.B.A."/>
            <person name="Mbengue M."/>
            <person name="Cayol J.L."/>
            <person name="Joseph-Bartoli M."/>
            <person name="Toure-Kane C."/>
            <person name="Labat M."/>
        </authorList>
    </citation>
    <scope>NUCLEOTIDE SEQUENCE [LARGE SCALE GENOMIC DNA]</scope>
    <source>
        <strain evidence="5 6">DSM 101509</strain>
    </source>
</reference>
<evidence type="ECO:0000256" key="4">
    <source>
        <dbReference type="SAM" id="Phobius"/>
    </source>
</evidence>
<evidence type="ECO:0000256" key="2">
    <source>
        <dbReference type="ARBA" id="ARBA00022989"/>
    </source>
</evidence>
<protein>
    <submittedName>
        <fullName evidence="5">MFS transporter</fullName>
    </submittedName>
</protein>
<dbReference type="RefSeq" id="WP_151151985.1">
    <property type="nucleotide sequence ID" value="NZ_WAIE01000009.1"/>
</dbReference>
<dbReference type="EMBL" id="WAIE01000009">
    <property type="protein sequence ID" value="KAB1439015.1"/>
    <property type="molecule type" value="Genomic_DNA"/>
</dbReference>
<evidence type="ECO:0000313" key="5">
    <source>
        <dbReference type="EMBL" id="KAB1439015.1"/>
    </source>
</evidence>
<proteinExistence type="predicted"/>
<evidence type="ECO:0000313" key="6">
    <source>
        <dbReference type="Proteomes" id="UP000438699"/>
    </source>
</evidence>
<dbReference type="InterPro" id="IPR011701">
    <property type="entry name" value="MFS"/>
</dbReference>
<dbReference type="Pfam" id="PF07690">
    <property type="entry name" value="MFS_1"/>
    <property type="match status" value="1"/>
</dbReference>
<evidence type="ECO:0000256" key="1">
    <source>
        <dbReference type="ARBA" id="ARBA00022692"/>
    </source>
</evidence>